<evidence type="ECO:0000313" key="6">
    <source>
        <dbReference type="EMBL" id="GAI25272.1"/>
    </source>
</evidence>
<evidence type="ECO:0000256" key="4">
    <source>
        <dbReference type="ARBA" id="ARBA00023004"/>
    </source>
</evidence>
<comment type="caution">
    <text evidence="6">The sequence shown here is derived from an EMBL/GenBank/DDBJ whole genome shotgun (WGS) entry which is preliminary data.</text>
</comment>
<dbReference type="AlphaFoldDB" id="X1M115"/>
<dbReference type="GO" id="GO:0033588">
    <property type="term" value="C:elongator holoenzyme complex"/>
    <property type="evidence" value="ECO:0007669"/>
    <property type="project" value="TreeGrafter"/>
</dbReference>
<dbReference type="GO" id="GO:0002926">
    <property type="term" value="P:tRNA wobble base 5-methoxycarbonylmethyl-2-thiouridinylation"/>
    <property type="evidence" value="ECO:0007669"/>
    <property type="project" value="TreeGrafter"/>
</dbReference>
<reference evidence="6" key="1">
    <citation type="journal article" date="2014" name="Front. Microbiol.">
        <title>High frequency of phylogenetically diverse reductive dehalogenase-homologous genes in deep subseafloor sedimentary metagenomes.</title>
        <authorList>
            <person name="Kawai M."/>
            <person name="Futagami T."/>
            <person name="Toyoda A."/>
            <person name="Takaki Y."/>
            <person name="Nishi S."/>
            <person name="Hori S."/>
            <person name="Arai W."/>
            <person name="Tsubouchi T."/>
            <person name="Morono Y."/>
            <person name="Uchiyama I."/>
            <person name="Ito T."/>
            <person name="Fujiyama A."/>
            <person name="Inagaki F."/>
            <person name="Takami H."/>
        </authorList>
    </citation>
    <scope>NUCLEOTIDE SEQUENCE</scope>
    <source>
        <strain evidence="6">Expedition CK06-06</strain>
    </source>
</reference>
<dbReference type="GO" id="GO:0051539">
    <property type="term" value="F:4 iron, 4 sulfur cluster binding"/>
    <property type="evidence" value="ECO:0007669"/>
    <property type="project" value="UniProtKB-KW"/>
</dbReference>
<evidence type="ECO:0000256" key="2">
    <source>
        <dbReference type="ARBA" id="ARBA00022691"/>
    </source>
</evidence>
<keyword evidence="4" id="KW-0408">Iron</keyword>
<organism evidence="6">
    <name type="scientific">marine sediment metagenome</name>
    <dbReference type="NCBI Taxonomy" id="412755"/>
    <lineage>
        <taxon>unclassified sequences</taxon>
        <taxon>metagenomes</taxon>
        <taxon>ecological metagenomes</taxon>
    </lineage>
</organism>
<dbReference type="GO" id="GO:0046872">
    <property type="term" value="F:metal ion binding"/>
    <property type="evidence" value="ECO:0007669"/>
    <property type="project" value="UniProtKB-KW"/>
</dbReference>
<keyword evidence="5" id="KW-0411">Iron-sulfur</keyword>
<keyword evidence="1" id="KW-0004">4Fe-4S</keyword>
<dbReference type="GO" id="GO:0005737">
    <property type="term" value="C:cytoplasm"/>
    <property type="evidence" value="ECO:0007669"/>
    <property type="project" value="TreeGrafter"/>
</dbReference>
<protein>
    <recommendedName>
        <fullName evidence="7">N-acetyltransferase domain-containing protein</fullName>
    </recommendedName>
</protein>
<dbReference type="GO" id="GO:0005634">
    <property type="term" value="C:nucleus"/>
    <property type="evidence" value="ECO:0007669"/>
    <property type="project" value="TreeGrafter"/>
</dbReference>
<keyword evidence="3" id="KW-0479">Metal-binding</keyword>
<dbReference type="EMBL" id="BARV01016292">
    <property type="protein sequence ID" value="GAI25272.1"/>
    <property type="molecule type" value="Genomic_DNA"/>
</dbReference>
<dbReference type="PANTHER" id="PTHR11135">
    <property type="entry name" value="HISTONE ACETYLTRANSFERASE-RELATED"/>
    <property type="match status" value="1"/>
</dbReference>
<evidence type="ECO:0000256" key="3">
    <source>
        <dbReference type="ARBA" id="ARBA00022723"/>
    </source>
</evidence>
<dbReference type="InterPro" id="IPR039661">
    <property type="entry name" value="ELP3"/>
</dbReference>
<dbReference type="SUPFAM" id="SSF55729">
    <property type="entry name" value="Acyl-CoA N-acyltransferases (Nat)"/>
    <property type="match status" value="1"/>
</dbReference>
<name>X1M115_9ZZZZ</name>
<gene>
    <name evidence="6" type="ORF">S06H3_27985</name>
</gene>
<evidence type="ECO:0008006" key="7">
    <source>
        <dbReference type="Google" id="ProtNLM"/>
    </source>
</evidence>
<keyword evidence="2" id="KW-0949">S-adenosyl-L-methionine</keyword>
<evidence type="ECO:0000256" key="5">
    <source>
        <dbReference type="ARBA" id="ARBA00023014"/>
    </source>
</evidence>
<evidence type="ECO:0000256" key="1">
    <source>
        <dbReference type="ARBA" id="ARBA00022485"/>
    </source>
</evidence>
<sequence length="176" mass="20866">NLRQIIAKDSKNENWKCKCIRCREVRENYNPKEKLYLFRQDYDASGGKEIFLSFENKKREKLYSLLRLRIPSQYYKNSSRSIFRVLENSAIIREVHTYGQLHSLISRDRVSTFSPQHKGMGKKLIKEAERITRKEFGLQKLAVISSAGVRNYYRKKLGYRLKDSYMTKKIQKSGLS</sequence>
<proteinExistence type="predicted"/>
<dbReference type="InterPro" id="IPR016181">
    <property type="entry name" value="Acyl_CoA_acyltransferase"/>
</dbReference>
<accession>X1M115</accession>
<feature type="non-terminal residue" evidence="6">
    <location>
        <position position="1"/>
    </location>
</feature>
<dbReference type="PANTHER" id="PTHR11135:SF2">
    <property type="entry name" value="ELONGATOR COMPLEX PROTEIN 3"/>
    <property type="match status" value="1"/>
</dbReference>